<dbReference type="InterPro" id="IPR025714">
    <property type="entry name" value="Methyltranfer_dom"/>
</dbReference>
<dbReference type="GO" id="GO:0008168">
    <property type="term" value="F:methyltransferase activity"/>
    <property type="evidence" value="ECO:0007669"/>
    <property type="project" value="UniProtKB-KW"/>
</dbReference>
<protein>
    <submittedName>
        <fullName evidence="2">Class I SAM-dependent methyltransferase</fullName>
    </submittedName>
</protein>
<dbReference type="RefSeq" id="WP_022154328.1">
    <property type="nucleotide sequence ID" value="NZ_CP060633.1"/>
</dbReference>
<dbReference type="Pfam" id="PF13847">
    <property type="entry name" value="Methyltransf_31"/>
    <property type="match status" value="1"/>
</dbReference>
<dbReference type="Gene3D" id="3.40.50.150">
    <property type="entry name" value="Vaccinia Virus protein VP39"/>
    <property type="match status" value="1"/>
</dbReference>
<keyword evidence="2" id="KW-0808">Transferase</keyword>
<feature type="domain" description="Methyltransferase" evidence="1">
    <location>
        <begin position="56"/>
        <end position="145"/>
    </location>
</feature>
<sequence>MKNKTAGTYIDGALEYSAGNLRKYSSSNPLKRKLICLLQTKIIKKINHYGVMPIRTMLDAGCGEGFLTSILAQNYAEAEVIGVEYTLEALEEAKKRFDGCEFRQGDITNLSDVDNAFDVSVCSEVFEHLEKPEDALEELLRVTKHILVVTVPYEPWFRLTNFLSFNHVRSFGNPEGHINHWSMTSFNKFIETTIEKVGGASIEYMGISFPWIVVVVRQLEI</sequence>
<organism evidence="2 3">
    <name type="scientific">Simiaoa sunii</name>
    <dbReference type="NCBI Taxonomy" id="2763672"/>
    <lineage>
        <taxon>Bacteria</taxon>
        <taxon>Bacillati</taxon>
        <taxon>Bacillota</taxon>
        <taxon>Clostridia</taxon>
        <taxon>Lachnospirales</taxon>
        <taxon>Lachnospiraceae</taxon>
        <taxon>Simiaoa</taxon>
    </lineage>
</organism>
<keyword evidence="3" id="KW-1185">Reference proteome</keyword>
<dbReference type="EMBL" id="CP060633">
    <property type="protein sequence ID" value="QNM02171.1"/>
    <property type="molecule type" value="Genomic_DNA"/>
</dbReference>
<evidence type="ECO:0000313" key="2">
    <source>
        <dbReference type="EMBL" id="QNM02171.1"/>
    </source>
</evidence>
<evidence type="ECO:0000259" key="1">
    <source>
        <dbReference type="Pfam" id="PF13847"/>
    </source>
</evidence>
<dbReference type="InterPro" id="IPR029063">
    <property type="entry name" value="SAM-dependent_MTases_sf"/>
</dbReference>
<dbReference type="GO" id="GO:0032259">
    <property type="term" value="P:methylation"/>
    <property type="evidence" value="ECO:0007669"/>
    <property type="project" value="UniProtKB-KW"/>
</dbReference>
<reference evidence="2 3" key="1">
    <citation type="submission" date="2020-08" db="EMBL/GenBank/DDBJ databases">
        <authorList>
            <person name="Liu C."/>
            <person name="Sun Q."/>
        </authorList>
    </citation>
    <scope>NUCLEOTIDE SEQUENCE [LARGE SCALE GENOMIC DNA]</scope>
    <source>
        <strain evidence="2 3">NSJ-8</strain>
    </source>
</reference>
<gene>
    <name evidence="2" type="ORF">H9Q77_14005</name>
</gene>
<dbReference type="Proteomes" id="UP000515981">
    <property type="component" value="Chromosome"/>
</dbReference>
<dbReference type="AlphaFoldDB" id="A0A7G9FUD9"/>
<dbReference type="SUPFAM" id="SSF53335">
    <property type="entry name" value="S-adenosyl-L-methionine-dependent methyltransferases"/>
    <property type="match status" value="1"/>
</dbReference>
<proteinExistence type="predicted"/>
<name>A0A7G9FUD9_9FIRM</name>
<accession>A0A7G9FUD9</accession>
<dbReference type="KEGG" id="ssun:H9Q77_14005"/>
<evidence type="ECO:0000313" key="3">
    <source>
        <dbReference type="Proteomes" id="UP000515981"/>
    </source>
</evidence>
<dbReference type="CDD" id="cd02440">
    <property type="entry name" value="AdoMet_MTases"/>
    <property type="match status" value="1"/>
</dbReference>
<keyword evidence="2" id="KW-0489">Methyltransferase</keyword>
<dbReference type="PANTHER" id="PTHR43861">
    <property type="entry name" value="TRANS-ACONITATE 2-METHYLTRANSFERASE-RELATED"/>
    <property type="match status" value="1"/>
</dbReference>